<organism evidence="1 2">
    <name type="scientific">Rhabditophanes sp. KR3021</name>
    <dbReference type="NCBI Taxonomy" id="114890"/>
    <lineage>
        <taxon>Eukaryota</taxon>
        <taxon>Metazoa</taxon>
        <taxon>Ecdysozoa</taxon>
        <taxon>Nematoda</taxon>
        <taxon>Chromadorea</taxon>
        <taxon>Rhabditida</taxon>
        <taxon>Tylenchina</taxon>
        <taxon>Panagrolaimomorpha</taxon>
        <taxon>Strongyloidoidea</taxon>
        <taxon>Alloionematidae</taxon>
        <taxon>Rhabditophanes</taxon>
    </lineage>
</organism>
<evidence type="ECO:0000313" key="2">
    <source>
        <dbReference type="WBParaSite" id="RSKR_0000211000.1"/>
    </source>
</evidence>
<dbReference type="Proteomes" id="UP000095286">
    <property type="component" value="Unplaced"/>
</dbReference>
<accession>A0AC35TMP7</accession>
<protein>
    <submittedName>
        <fullName evidence="2">RNA helicase</fullName>
    </submittedName>
</protein>
<reference evidence="2" key="1">
    <citation type="submission" date="2016-11" db="UniProtKB">
        <authorList>
            <consortium name="WormBaseParasite"/>
        </authorList>
    </citation>
    <scope>IDENTIFICATION</scope>
    <source>
        <strain evidence="2">KR3021</strain>
    </source>
</reference>
<sequence length="504" mass="57610">MSSNKLKCVNKNVQPYNPLIRDSYKTIKLRRETHAPDAAFDNGDQKSLKIHRSQTISKRVVYGLKKESFADLKLHEILNGHLFMSDKQKLTTIQSYACSAIMARKFDVIISAPTGFGKTFSYLIPAIDYVLKERRQNLFMDEFIEGRKPLVIIFTLTRDLARQVYEELCAFAEGSKVKGVLCYGEIPARTILDQLVKGCDFVIGCMGKINDLVENYNVDFSEVDHVIIDEADRFADVENYEAMKKIMILGRIDIKSKEVTTILASATIIEKNLNILKNCFLSEDNVFYDFSRSLNHDAVVQKFIFCTKQTRIDWLISTIKTIHKKDSKGKILVFCESKNMLEAVMIRMLFCGIKAISTSGNRCQEKRDAAIRKMNEEEGTVLIATDVTERGVDFVQLKYVIHLNVPTDNAKYLNRIGRAGRHNNSEGFSYLLIDHVNEVRNVMCLVNDMLTNGYKVSPTLLSFYKFHREKLAKINTGRYVEVNEFPKATVAVNYNLDLSFLSTY</sequence>
<dbReference type="WBParaSite" id="RSKR_0000211000.1">
    <property type="protein sequence ID" value="RSKR_0000211000.1"/>
    <property type="gene ID" value="RSKR_0000211000"/>
</dbReference>
<proteinExistence type="predicted"/>
<evidence type="ECO:0000313" key="1">
    <source>
        <dbReference type="Proteomes" id="UP000095286"/>
    </source>
</evidence>
<name>A0AC35TMP7_9BILA</name>